<dbReference type="OrthoDB" id="160374at2759"/>
<proteinExistence type="predicted"/>
<feature type="domain" description="Nucleolar 27S pre-rRNA processing Urb2/Npa2 C-terminal" evidence="2">
    <location>
        <begin position="1515"/>
        <end position="1594"/>
    </location>
</feature>
<sequence length="1596" mass="182182">MSTEISFSSYETLVKALKSNTLSSNEKIKIAKSIWKGKQECEIDVFPHKEVFLAEWVSSSLVKSVGGKTGGEQQQQPGFGETRLISPAYLNKEYWILMQDILEFITRKWQTVVIREIDYIDSYESSCTMLKNCLEDYVRSSSPSPSFVDSENTTNTIRTIRILASSFNKIPITIAFSAVVNSIASSLDNAKRILDSNDISIISTKTTATLDIFEQSSSLLRIVVQCFGYFTTPFSINSLNITMYRPTLDHLTTLGLNTCNLYRSLVLFVNRSFDDEENNSLLSSKFISSRKLIIEFSSIVLRSLEKVLLAIPNPKKEKSFIRDEDNNKNKDDSEFILDKTLEHIDRIIRFGLFQQEHLLEYVSCERDESWKLSSENMSDKSNETEKAPIAPGYQKLLFDRIQNMMRNSSTDHAELSNSVVALLNQMISLPISGKEQMAILQIALETQNQLLSLLLHYNVYRPSNDEISLRQFAFLQNFMDRLMSFASLYFKEGKIQSSIFKTINYAIQLDHRVVDPQMEKLCEYLLLPSLDGDSECRSLIITIIEIYAKSREMERFLQCIFNGLKTINADVDTLLRKPLYCRECLSQFSNNATMHVSIAQAHEIINVFINELISTYSSGLKGDKTATASHQKSSPRKRRKINAENEHLSSINDNNNTADPQIFSPEPLIMLFIQFLKALKSATAPQFNERLKEPLQKLFNGFISSVLLSPSLSRSFGTIHETFLDRIVAPTLFLHCSLVDLFSVAYLEIYSAMNFVDGLLETLSNVKIPKVKLIMNKSILQHIYLTSSNKLSGQNLQRIMNEENNSSNKISSRAFITTVLDTLLNNSEDTANLHFSWTGRLIDLTKDNFMIANSKLVINDWLDVNSQGSINPQEVNLHSICVELSRSAQFFEISCIRDVFIKTFFEELFGFIKQQIKDKKQPSITDLLDSLSRTMTHQVIVISPKFWKSSLPFFKSDLTIPLAESSLFPITKVSAYFHTLLIFPIEYFEKREKDAILAVVFIVEKLGLSLFRVRNLADVKDLLEFSLVCRSLTSRIVKIENRESVLRHHGEFIEWWMTSITSYSRQINEARQNSDEFDDGNIVTSLYSNLVQITGEVLYTTIYQVLNRSRDKDCPFNNEYWNGVISTFKTLSKISLSPIDQFSSWINSVNEKELENNIDLRFLGDFLKACMDYFEKSSNNSRLTRMHDHEQKIWDSFAGLCVSVEQDLLRILELWVNSTTNNLKNDDRYHRISSALAIKNNNNSDSSACDILRILPRFLVLPVPLLRIAIEPIHNNISSEKDSLLLAYSSFNSELVEIATTLLSLTLDFDLPVSDVSIPKIMALFWVMLKIVHDRVPIAEHLKLIFGNFIQKLSNEQYEAIVLCLWQKHDQLPYSLNDSIEQEITVFLVIVDLIFRESKQDQKKQLRKYFTQMLSGLCSIGQTTKSLNNRIRLLNVLASIATNKDFHLKGNDVSLVLSTSITIISSSLSSSANSKNIGTTKETTIKEMFDATCCLMHNLIRHNREQLASSFPSASSQKAFAKYVPFAIVEYLGAQVDGRFSPQIRDALKSGVYALLDMCGERERDLIMVACGKVGKELFKSLWNEYQSEWKYTGRG</sequence>
<keyword evidence="4" id="KW-1185">Reference proteome</keyword>
<reference evidence="3" key="1">
    <citation type="submission" date="2021-06" db="EMBL/GenBank/DDBJ databases">
        <authorList>
            <person name="Kallberg Y."/>
            <person name="Tangrot J."/>
            <person name="Rosling A."/>
        </authorList>
    </citation>
    <scope>NUCLEOTIDE SEQUENCE</scope>
    <source>
        <strain evidence="3">MT106</strain>
    </source>
</reference>
<dbReference type="EMBL" id="CAJVPL010000344">
    <property type="protein sequence ID" value="CAG8485722.1"/>
    <property type="molecule type" value="Genomic_DNA"/>
</dbReference>
<dbReference type="PANTHER" id="PTHR15682:SF2">
    <property type="entry name" value="UNHEALTHY RIBOSOME BIOGENESIS PROTEIN 2 HOMOLOG"/>
    <property type="match status" value="1"/>
</dbReference>
<organism evidence="3 4">
    <name type="scientific">Ambispora gerdemannii</name>
    <dbReference type="NCBI Taxonomy" id="144530"/>
    <lineage>
        <taxon>Eukaryota</taxon>
        <taxon>Fungi</taxon>
        <taxon>Fungi incertae sedis</taxon>
        <taxon>Mucoromycota</taxon>
        <taxon>Glomeromycotina</taxon>
        <taxon>Glomeromycetes</taxon>
        <taxon>Archaeosporales</taxon>
        <taxon>Ambisporaceae</taxon>
        <taxon>Ambispora</taxon>
    </lineage>
</organism>
<evidence type="ECO:0000259" key="2">
    <source>
        <dbReference type="Pfam" id="PF10441"/>
    </source>
</evidence>
<evidence type="ECO:0000313" key="4">
    <source>
        <dbReference type="Proteomes" id="UP000789831"/>
    </source>
</evidence>
<dbReference type="InterPro" id="IPR052609">
    <property type="entry name" value="Ribosome_Biogenesis_Reg"/>
</dbReference>
<evidence type="ECO:0000256" key="1">
    <source>
        <dbReference type="SAM" id="MobiDB-lite"/>
    </source>
</evidence>
<dbReference type="PANTHER" id="PTHR15682">
    <property type="entry name" value="UNHEALTHY RIBOSOME BIOGENESIS PROTEIN 2 HOMOLOG"/>
    <property type="match status" value="1"/>
</dbReference>
<dbReference type="InterPro" id="IPR018849">
    <property type="entry name" value="Urb2/Npa2_C"/>
</dbReference>
<protein>
    <submittedName>
        <fullName evidence="3">2068_t:CDS:1</fullName>
    </submittedName>
</protein>
<dbReference type="Pfam" id="PF10441">
    <property type="entry name" value="Urb2"/>
    <property type="match status" value="1"/>
</dbReference>
<dbReference type="Proteomes" id="UP000789831">
    <property type="component" value="Unassembled WGS sequence"/>
</dbReference>
<comment type="caution">
    <text evidence="3">The sequence shown here is derived from an EMBL/GenBank/DDBJ whole genome shotgun (WGS) entry which is preliminary data.</text>
</comment>
<evidence type="ECO:0000313" key="3">
    <source>
        <dbReference type="EMBL" id="CAG8485722.1"/>
    </source>
</evidence>
<gene>
    <name evidence="3" type="ORF">AGERDE_LOCUS3474</name>
</gene>
<dbReference type="GO" id="GO:0005730">
    <property type="term" value="C:nucleolus"/>
    <property type="evidence" value="ECO:0007669"/>
    <property type="project" value="TreeGrafter"/>
</dbReference>
<accession>A0A9N8WDS7</accession>
<feature type="region of interest" description="Disordered" evidence="1">
    <location>
        <begin position="622"/>
        <end position="641"/>
    </location>
</feature>
<dbReference type="GO" id="GO:0042254">
    <property type="term" value="P:ribosome biogenesis"/>
    <property type="evidence" value="ECO:0007669"/>
    <property type="project" value="TreeGrafter"/>
</dbReference>
<name>A0A9N8WDS7_9GLOM</name>